<dbReference type="InterPro" id="IPR028939">
    <property type="entry name" value="P5C_Rdtase_cat_N"/>
</dbReference>
<evidence type="ECO:0000313" key="3">
    <source>
        <dbReference type="EMBL" id="SCG86330.1"/>
    </source>
</evidence>
<dbReference type="Gene3D" id="3.40.50.720">
    <property type="entry name" value="NAD(P)-binding Rossmann-like Domain"/>
    <property type="match status" value="1"/>
</dbReference>
<sequence length="274" mass="29774">MKIGFIGFGEVASNLSKGLRDHGAEVCACVEGRSSRTRKNAEKIGVTLCSTNMEVAEISDVTLSAVVPSKAIEVAEEVSNHCKGIYVDMNNVSPETVNQALGLVKNGMVVDASLMGSVLKHGINTPVIASGPCAHEFAKLKTYGLNIDVVGTKTGQASALKMLRSTYTKGVSALLFETFSAAYKMGLDEELMKYLQKTECPGFKDAAASRIINSAYHAQRKSDEMEEVLKFLGKYMEPAMAHKTADFFRIIAEKVDLDEKPGDYRTIFQNLDVK</sequence>
<dbReference type="InterPro" id="IPR015814">
    <property type="entry name" value="Pgluconate_DH_NAD-bd_C"/>
</dbReference>
<name>A0A1D3L4D4_9EURY</name>
<dbReference type="KEGG" id="mcub:MCBB_1779"/>
<organism evidence="3 4">
    <name type="scientific">Methanobacterium congolense</name>
    <dbReference type="NCBI Taxonomy" id="118062"/>
    <lineage>
        <taxon>Archaea</taxon>
        <taxon>Methanobacteriati</taxon>
        <taxon>Methanobacteriota</taxon>
        <taxon>Methanomada group</taxon>
        <taxon>Methanobacteria</taxon>
        <taxon>Methanobacteriales</taxon>
        <taxon>Methanobacteriaceae</taxon>
        <taxon>Methanobacterium</taxon>
    </lineage>
</organism>
<dbReference type="GeneID" id="30412617"/>
<feature type="domain" description="Pyrroline-5-carboxylate reductase catalytic N-terminal" evidence="1">
    <location>
        <begin position="2"/>
        <end position="91"/>
    </location>
</feature>
<dbReference type="InterPro" id="IPR013328">
    <property type="entry name" value="6PGD_dom2"/>
</dbReference>
<feature type="domain" description="Phosphogluconate dehydrogenase NAD-binding putative C-terminal" evidence="2">
    <location>
        <begin position="182"/>
        <end position="249"/>
    </location>
</feature>
<keyword evidence="4" id="KW-1185">Reference proteome</keyword>
<proteinExistence type="predicted"/>
<dbReference type="Gene3D" id="1.10.1040.10">
    <property type="entry name" value="N-(1-d-carboxylethyl)-l-norvaline Dehydrogenase, domain 2"/>
    <property type="match status" value="1"/>
</dbReference>
<dbReference type="SUPFAM" id="SSF48179">
    <property type="entry name" value="6-phosphogluconate dehydrogenase C-terminal domain-like"/>
    <property type="match status" value="1"/>
</dbReference>
<dbReference type="PATRIC" id="fig|129848.4.peg.1817"/>
<dbReference type="AlphaFoldDB" id="A0A1D3L4D4"/>
<evidence type="ECO:0000313" key="4">
    <source>
        <dbReference type="Proteomes" id="UP000094707"/>
    </source>
</evidence>
<reference evidence="3 4" key="1">
    <citation type="submission" date="2016-08" db="EMBL/GenBank/DDBJ databases">
        <authorList>
            <person name="Seilhamer J.J."/>
        </authorList>
    </citation>
    <scope>NUCLEOTIDE SEQUENCE [LARGE SCALE GENOMIC DNA]</scope>
    <source>
        <strain evidence="3">Buetzberg</strain>
    </source>
</reference>
<evidence type="ECO:0000259" key="1">
    <source>
        <dbReference type="Pfam" id="PF03807"/>
    </source>
</evidence>
<dbReference type="InterPro" id="IPR036291">
    <property type="entry name" value="NAD(P)-bd_dom_sf"/>
</dbReference>
<evidence type="ECO:0000259" key="2">
    <source>
        <dbReference type="Pfam" id="PF09130"/>
    </source>
</evidence>
<dbReference type="OrthoDB" id="69350at2157"/>
<dbReference type="RefSeq" id="WP_071907403.1">
    <property type="nucleotide sequence ID" value="NZ_LT607756.1"/>
</dbReference>
<dbReference type="STRING" id="118062.MCBB_1779"/>
<dbReference type="SUPFAM" id="SSF51735">
    <property type="entry name" value="NAD(P)-binding Rossmann-fold domains"/>
    <property type="match status" value="1"/>
</dbReference>
<gene>
    <name evidence="3" type="ORF">MCBB_1779</name>
</gene>
<protein>
    <submittedName>
        <fullName evidence="3">Putative 28,5 kDa protein in 7S RNA 5'region</fullName>
    </submittedName>
</protein>
<dbReference type="Proteomes" id="UP000094707">
    <property type="component" value="Chromosome I"/>
</dbReference>
<dbReference type="EMBL" id="LT607756">
    <property type="protein sequence ID" value="SCG86330.1"/>
    <property type="molecule type" value="Genomic_DNA"/>
</dbReference>
<dbReference type="InterPro" id="IPR008927">
    <property type="entry name" value="6-PGluconate_DH-like_C_sf"/>
</dbReference>
<dbReference type="Pfam" id="PF03807">
    <property type="entry name" value="F420_oxidored"/>
    <property type="match status" value="1"/>
</dbReference>
<accession>A0A1D3L4D4</accession>
<dbReference type="Pfam" id="PF09130">
    <property type="entry name" value="DUF1932"/>
    <property type="match status" value="1"/>
</dbReference>